<proteinExistence type="predicted"/>
<dbReference type="RefSeq" id="WP_407029740.1">
    <property type="nucleotide sequence ID" value="NZ_JAQGEF010000001.1"/>
</dbReference>
<organism evidence="1 2">
    <name type="scientific">Polluticaenibacter yanchengensis</name>
    <dbReference type="NCBI Taxonomy" id="3014562"/>
    <lineage>
        <taxon>Bacteria</taxon>
        <taxon>Pseudomonadati</taxon>
        <taxon>Bacteroidota</taxon>
        <taxon>Chitinophagia</taxon>
        <taxon>Chitinophagales</taxon>
        <taxon>Chitinophagaceae</taxon>
        <taxon>Polluticaenibacter</taxon>
    </lineage>
</organism>
<gene>
    <name evidence="1" type="ORF">O3P16_01205</name>
</gene>
<reference evidence="1 2" key="1">
    <citation type="submission" date="2022-12" db="EMBL/GenBank/DDBJ databases">
        <title>Chitinophagaceae gen. sp. nov., a new member of the family Chitinophagaceae, isolated from soil in a chemical factory.</title>
        <authorList>
            <person name="Ke Z."/>
        </authorList>
    </citation>
    <scope>NUCLEOTIDE SEQUENCE [LARGE SCALE GENOMIC DNA]</scope>
    <source>
        <strain evidence="1 2">LY-5</strain>
    </source>
</reference>
<sequence>MDIVKHIQPHTENLHNVCRRLSTEQLKNLKLAVIEFYYLLPGFENVISRHIQIPVTKDQLSTDISNGNLESYQTAIEKSNAEIDEYAADYEEPEALDIFILEALDNAVADTNTPASVAGLLIGVINTLDYYENFSDEPGYWSNLLEQELTFQNEILIAAGKEAFSDTSVYQKQYQDVDFAVL</sequence>
<protein>
    <submittedName>
        <fullName evidence="1">Uncharacterized protein</fullName>
    </submittedName>
</protein>
<keyword evidence="2" id="KW-1185">Reference proteome</keyword>
<evidence type="ECO:0000313" key="2">
    <source>
        <dbReference type="Proteomes" id="UP001210231"/>
    </source>
</evidence>
<name>A0ABT4UFP8_9BACT</name>
<dbReference type="EMBL" id="JAQGEF010000001">
    <property type="protein sequence ID" value="MDA3613409.1"/>
    <property type="molecule type" value="Genomic_DNA"/>
</dbReference>
<dbReference type="Proteomes" id="UP001210231">
    <property type="component" value="Unassembled WGS sequence"/>
</dbReference>
<evidence type="ECO:0000313" key="1">
    <source>
        <dbReference type="EMBL" id="MDA3613409.1"/>
    </source>
</evidence>
<accession>A0ABT4UFP8</accession>
<comment type="caution">
    <text evidence="1">The sequence shown here is derived from an EMBL/GenBank/DDBJ whole genome shotgun (WGS) entry which is preliminary data.</text>
</comment>